<gene>
    <name evidence="7" type="ORF">M0812_04828</name>
</gene>
<comment type="cofactor">
    <cofactor evidence="1">
        <name>pyridoxal 5'-phosphate</name>
        <dbReference type="ChEBI" id="CHEBI:597326"/>
    </cofactor>
</comment>
<protein>
    <submittedName>
        <fullName evidence="7">Aspartate aminotransferase</fullName>
    </submittedName>
</protein>
<organism evidence="7 8">
    <name type="scientific">Anaeramoeba flamelloides</name>
    <dbReference type="NCBI Taxonomy" id="1746091"/>
    <lineage>
        <taxon>Eukaryota</taxon>
        <taxon>Metamonada</taxon>
        <taxon>Anaeramoebidae</taxon>
        <taxon>Anaeramoeba</taxon>
    </lineage>
</organism>
<keyword evidence="5" id="KW-0663">Pyridoxal phosphate</keyword>
<comment type="caution">
    <text evidence="7">The sequence shown here is derived from an EMBL/GenBank/DDBJ whole genome shotgun (WGS) entry which is preliminary data.</text>
</comment>
<dbReference type="GO" id="GO:0006520">
    <property type="term" value="P:amino acid metabolic process"/>
    <property type="evidence" value="ECO:0007669"/>
    <property type="project" value="InterPro"/>
</dbReference>
<dbReference type="InterPro" id="IPR000796">
    <property type="entry name" value="Asp_trans"/>
</dbReference>
<evidence type="ECO:0000256" key="5">
    <source>
        <dbReference type="ARBA" id="ARBA00022898"/>
    </source>
</evidence>
<evidence type="ECO:0000313" key="7">
    <source>
        <dbReference type="EMBL" id="KAJ3451158.1"/>
    </source>
</evidence>
<dbReference type="EMBL" id="JANTQA010000010">
    <property type="protein sequence ID" value="KAJ3451158.1"/>
    <property type="molecule type" value="Genomic_DNA"/>
</dbReference>
<dbReference type="Pfam" id="PF00155">
    <property type="entry name" value="Aminotran_1_2"/>
    <property type="match status" value="1"/>
</dbReference>
<keyword evidence="3 7" id="KW-0032">Aminotransferase</keyword>
<evidence type="ECO:0000256" key="3">
    <source>
        <dbReference type="ARBA" id="ARBA00022576"/>
    </source>
</evidence>
<dbReference type="InterPro" id="IPR004839">
    <property type="entry name" value="Aminotransferase_I/II_large"/>
</dbReference>
<evidence type="ECO:0000256" key="1">
    <source>
        <dbReference type="ARBA" id="ARBA00001933"/>
    </source>
</evidence>
<evidence type="ECO:0000259" key="6">
    <source>
        <dbReference type="Pfam" id="PF00155"/>
    </source>
</evidence>
<dbReference type="GO" id="GO:0005739">
    <property type="term" value="C:mitochondrion"/>
    <property type="evidence" value="ECO:0007669"/>
    <property type="project" value="TreeGrafter"/>
</dbReference>
<dbReference type="InterPro" id="IPR015421">
    <property type="entry name" value="PyrdxlP-dep_Trfase_major"/>
</dbReference>
<dbReference type="PANTHER" id="PTHR11879">
    <property type="entry name" value="ASPARTATE AMINOTRANSFERASE"/>
    <property type="match status" value="1"/>
</dbReference>
<dbReference type="InterPro" id="IPR015424">
    <property type="entry name" value="PyrdxlP-dep_Trfase"/>
</dbReference>
<dbReference type="GO" id="GO:0004069">
    <property type="term" value="F:L-aspartate:2-oxoglutarate aminotransferase activity"/>
    <property type="evidence" value="ECO:0007669"/>
    <property type="project" value="UniProtKB-EC"/>
</dbReference>
<accession>A0AAV8AFB3</accession>
<evidence type="ECO:0000256" key="4">
    <source>
        <dbReference type="ARBA" id="ARBA00022679"/>
    </source>
</evidence>
<dbReference type="Gene3D" id="3.40.640.10">
    <property type="entry name" value="Type I PLP-dependent aspartate aminotransferase-like (Major domain)"/>
    <property type="match status" value="1"/>
</dbReference>
<reference evidence="7" key="1">
    <citation type="submission" date="2022-08" db="EMBL/GenBank/DDBJ databases">
        <title>Novel sulphate-reducing endosymbionts in the free-living metamonad Anaeramoeba.</title>
        <authorList>
            <person name="Jerlstrom-Hultqvist J."/>
            <person name="Cepicka I."/>
            <person name="Gallot-Lavallee L."/>
            <person name="Salas-Leiva D."/>
            <person name="Curtis B.A."/>
            <person name="Zahonova K."/>
            <person name="Pipaliya S."/>
            <person name="Dacks J."/>
            <person name="Roger A.J."/>
        </authorList>
    </citation>
    <scope>NUCLEOTIDE SEQUENCE</scope>
    <source>
        <strain evidence="7">Busselton2</strain>
    </source>
</reference>
<dbReference type="AlphaFoldDB" id="A0AAV8AFB3"/>
<sequence length="312" mass="35874">MNNLTNVQESIKKGVLPIKISDLKKTQLINIAKKTRFAIKKPKFSLSLIQEHSQKISKTQNLGYTSIIGLNETLQKMKKDVFKTYLDSICSVGLLDEVTSFYTTFSVLKEWYPESKVWIPGSSLPKYSNFFRFLPNNYENVNLYRSNEFYHNYSVVNKSPFQPGSIILMDIVDYNKKESQLTVEGWKRLAAVFKKNNLIAILNNSYSGFATGNFEEDQLPIHIFRSEKIPTIVIDDYSYRFGIPDAQVGVAHFLTPNEQSAINLKSDIEKLIRPLYSNQNRYYSLLASSVLGDNAELFQNQFKKSNQLLLKN</sequence>
<dbReference type="GO" id="GO:0030170">
    <property type="term" value="F:pyridoxal phosphate binding"/>
    <property type="evidence" value="ECO:0007669"/>
    <property type="project" value="InterPro"/>
</dbReference>
<name>A0AAV8AFB3_9EUKA</name>
<evidence type="ECO:0000313" key="8">
    <source>
        <dbReference type="Proteomes" id="UP001146793"/>
    </source>
</evidence>
<proteinExistence type="predicted"/>
<evidence type="ECO:0000256" key="2">
    <source>
        <dbReference type="ARBA" id="ARBA00011738"/>
    </source>
</evidence>
<dbReference type="Proteomes" id="UP001146793">
    <property type="component" value="Unassembled WGS sequence"/>
</dbReference>
<comment type="subunit">
    <text evidence="2">Homodimer.</text>
</comment>
<feature type="domain" description="Aminotransferase class I/classII large" evidence="6">
    <location>
        <begin position="104"/>
        <end position="309"/>
    </location>
</feature>
<keyword evidence="4" id="KW-0808">Transferase</keyword>
<dbReference type="SUPFAM" id="SSF53383">
    <property type="entry name" value="PLP-dependent transferases"/>
    <property type="match status" value="1"/>
</dbReference>
<dbReference type="PANTHER" id="PTHR11879:SF22">
    <property type="entry name" value="ASPARTATE AMINOTRANSFERASE, MITOCHONDRIAL"/>
    <property type="match status" value="1"/>
</dbReference>